<feature type="transmembrane region" description="Helical" evidence="1">
    <location>
        <begin position="178"/>
        <end position="195"/>
    </location>
</feature>
<feature type="transmembrane region" description="Helical" evidence="1">
    <location>
        <begin position="290"/>
        <end position="313"/>
    </location>
</feature>
<dbReference type="EMBL" id="AE008384">
    <property type="protein sequence ID" value="AAM30872.1"/>
    <property type="molecule type" value="Genomic_DNA"/>
</dbReference>
<dbReference type="KEGG" id="mma:MM_1176"/>
<evidence type="ECO:0000313" key="2">
    <source>
        <dbReference type="EMBL" id="AAM30872.1"/>
    </source>
</evidence>
<gene>
    <name evidence="2" type="ordered locus">MM_1176</name>
</gene>
<feature type="transmembrane region" description="Helical" evidence="1">
    <location>
        <begin position="105"/>
        <end position="123"/>
    </location>
</feature>
<proteinExistence type="predicted"/>
<feature type="transmembrane region" description="Helical" evidence="1">
    <location>
        <begin position="201"/>
        <end position="218"/>
    </location>
</feature>
<sequence length="546" mass="62878">MQDVLVIFAFFIILLSIVIALIKDLSSWVYITILLAIASWLLLFPQILSPYVVGIDAHFEHIIAEETLRTGHWDPDLSGNIVNAALSITILTPFISIVSGIPLDWVLKIILTIYPLISIPIIWKSNIHILSFSNRESFLSLLLLIGTSSFMLISVYGRQEVGLFSGLVLLYFLHFKKSSVQLSIVLIFLVIGLIFSHYSTAIILIITYAISSLFLYLFQRDKCSMRLVLFSIVFMVFWLILIVYASMASISHSFNFIYLSILDWATENSSIVVEQQLNPTFYNIFQSLNYVINIFIIIFLVIGTSYLVYSRVVKSKLESEENKKYFIFAFLSSIYILLSVLPGFSSVYNAERIYLTTLYLFSGFSLIGFKRVFVYIVTFFTKFSPIYLKKSNKYIFVVFSFFVLVHFVLQVGILPMLYYGDTNSKYFGDISEDRHYTLEEEVYAVNWLQGINNNNRIYTDFYGRGRLPLRSYGNIPTSQIVDLKEIGPTTLNLRNIIFYQQKKELNDEVSSKNFEQIEEINNFLQKYGSTLYNSGMTEVKVINLNS</sequence>
<feature type="transmembrane region" description="Helical" evidence="1">
    <location>
        <begin position="6"/>
        <end position="22"/>
    </location>
</feature>
<dbReference type="Pfam" id="PF09971">
    <property type="entry name" value="DUF2206"/>
    <property type="match status" value="1"/>
</dbReference>
<protein>
    <submittedName>
        <fullName evidence="2">Conserved transmembrane protein</fullName>
    </submittedName>
</protein>
<evidence type="ECO:0000313" key="3">
    <source>
        <dbReference type="Proteomes" id="UP000000595"/>
    </source>
</evidence>
<dbReference type="Proteomes" id="UP000000595">
    <property type="component" value="Chromosome"/>
</dbReference>
<dbReference type="PATRIC" id="fig|192952.21.peg.1374"/>
<keyword evidence="1 2" id="KW-0812">Transmembrane</keyword>
<evidence type="ECO:0000256" key="1">
    <source>
        <dbReference type="SAM" id="Phobius"/>
    </source>
</evidence>
<dbReference type="HOGENOM" id="CLU_498419_0_0_2"/>
<feature type="transmembrane region" description="Helical" evidence="1">
    <location>
        <begin position="29"/>
        <end position="48"/>
    </location>
</feature>
<feature type="transmembrane region" description="Helical" evidence="1">
    <location>
        <begin position="138"/>
        <end position="157"/>
    </location>
</feature>
<organism evidence="2 3">
    <name type="scientific">Methanosarcina mazei (strain ATCC BAA-159 / DSM 3647 / Goe1 / Go1 / JCM 11833 / OCM 88)</name>
    <name type="common">Methanosarcina frisia</name>
    <dbReference type="NCBI Taxonomy" id="192952"/>
    <lineage>
        <taxon>Archaea</taxon>
        <taxon>Methanobacteriati</taxon>
        <taxon>Methanobacteriota</taxon>
        <taxon>Stenosarchaea group</taxon>
        <taxon>Methanomicrobia</taxon>
        <taxon>Methanosarcinales</taxon>
        <taxon>Methanosarcinaceae</taxon>
        <taxon>Methanosarcina</taxon>
    </lineage>
</organism>
<feature type="transmembrane region" description="Helical" evidence="1">
    <location>
        <begin position="227"/>
        <end position="250"/>
    </location>
</feature>
<feature type="transmembrane region" description="Helical" evidence="1">
    <location>
        <begin position="81"/>
        <end position="98"/>
    </location>
</feature>
<keyword evidence="1" id="KW-1133">Transmembrane helix</keyword>
<feature type="transmembrane region" description="Helical" evidence="1">
    <location>
        <begin position="394"/>
        <end position="419"/>
    </location>
</feature>
<keyword evidence="1" id="KW-0472">Membrane</keyword>
<dbReference type="RefSeq" id="WP_011033125.1">
    <property type="nucleotide sequence ID" value="NC_003901.1"/>
</dbReference>
<reference evidence="2 3" key="1">
    <citation type="journal article" date="2002" name="J. Mol. Microbiol. Biotechnol.">
        <title>The genome of Methanosarcina mazei: evidence for lateral gene transfer between Bacteria and Archaea.</title>
        <authorList>
            <person name="Deppenmeier U."/>
            <person name="Johann A."/>
            <person name="Hartsch T."/>
            <person name="Merkl R."/>
            <person name="Schmitz R.A."/>
            <person name="Martinez-Arias R."/>
            <person name="Henne A."/>
            <person name="Wiezer A."/>
            <person name="Baumer S."/>
            <person name="Jacobi C."/>
            <person name="Bruggemann H."/>
            <person name="Lienard T."/>
            <person name="Christmann A."/>
            <person name="Bomeke M."/>
            <person name="Steckel S."/>
            <person name="Bhattacharyya A."/>
            <person name="Lykidis A."/>
            <person name="Overbeek R."/>
            <person name="Klenk H.P."/>
            <person name="Gunsalus R.P."/>
            <person name="Fritz H.J."/>
            <person name="Gottschalk G."/>
        </authorList>
    </citation>
    <scope>NUCLEOTIDE SEQUENCE [LARGE SCALE GENOMIC DNA]</scope>
    <source>
        <strain evidence="3">ATCC BAA-159 / DSM 3647 / Goe1 / Go1 / JCM 11833 / OCM 88</strain>
    </source>
</reference>
<name>Q8PXP0_METMA</name>
<dbReference type="InterPro" id="IPR018701">
    <property type="entry name" value="DUF2206_membrane"/>
</dbReference>
<dbReference type="eggNOG" id="arCOG00568">
    <property type="taxonomic scope" value="Archaea"/>
</dbReference>
<dbReference type="AlphaFoldDB" id="Q8PXP0"/>
<feature type="transmembrane region" description="Helical" evidence="1">
    <location>
        <begin position="325"/>
        <end position="347"/>
    </location>
</feature>
<dbReference type="GeneID" id="1479518"/>
<accession>Q8PXP0</accession>
<feature type="transmembrane region" description="Helical" evidence="1">
    <location>
        <begin position="353"/>
        <end position="373"/>
    </location>
</feature>